<dbReference type="Proteomes" id="UP000601435">
    <property type="component" value="Unassembled WGS sequence"/>
</dbReference>
<evidence type="ECO:0000313" key="3">
    <source>
        <dbReference type="Proteomes" id="UP000601435"/>
    </source>
</evidence>
<keyword evidence="1" id="KW-0472">Membrane</keyword>
<dbReference type="EMBL" id="CAJNJA010014344">
    <property type="protein sequence ID" value="CAE7340463.1"/>
    <property type="molecule type" value="Genomic_DNA"/>
</dbReference>
<gene>
    <name evidence="2" type="ORF">SNEC2469_LOCUS8758</name>
</gene>
<dbReference type="AlphaFoldDB" id="A0A812P4V7"/>
<feature type="transmembrane region" description="Helical" evidence="1">
    <location>
        <begin position="24"/>
        <end position="46"/>
    </location>
</feature>
<evidence type="ECO:0000313" key="2">
    <source>
        <dbReference type="EMBL" id="CAE7340463.1"/>
    </source>
</evidence>
<reference evidence="2" key="1">
    <citation type="submission" date="2021-02" db="EMBL/GenBank/DDBJ databases">
        <authorList>
            <person name="Dougan E. K."/>
            <person name="Rhodes N."/>
            <person name="Thang M."/>
            <person name="Chan C."/>
        </authorList>
    </citation>
    <scope>NUCLEOTIDE SEQUENCE</scope>
</reference>
<proteinExistence type="predicted"/>
<protein>
    <submittedName>
        <fullName evidence="2">Uncharacterized protein</fullName>
    </submittedName>
</protein>
<keyword evidence="1" id="KW-1133">Transmembrane helix</keyword>
<keyword evidence="3" id="KW-1185">Reference proteome</keyword>
<organism evidence="2 3">
    <name type="scientific">Symbiodinium necroappetens</name>
    <dbReference type="NCBI Taxonomy" id="1628268"/>
    <lineage>
        <taxon>Eukaryota</taxon>
        <taxon>Sar</taxon>
        <taxon>Alveolata</taxon>
        <taxon>Dinophyceae</taxon>
        <taxon>Suessiales</taxon>
        <taxon>Symbiodiniaceae</taxon>
        <taxon>Symbiodinium</taxon>
    </lineage>
</organism>
<keyword evidence="1" id="KW-0812">Transmembrane</keyword>
<evidence type="ECO:0000256" key="1">
    <source>
        <dbReference type="SAM" id="Phobius"/>
    </source>
</evidence>
<dbReference type="OrthoDB" id="411983at2759"/>
<accession>A0A812P4V7</accession>
<feature type="non-terminal residue" evidence="2">
    <location>
        <position position="95"/>
    </location>
</feature>
<sequence length="95" mass="10678">MWLVTDSTFQIVIRNNPPNPLGGFYAVILTGATVACVAQALSCHMAQEEHIVSLTRLKESMMLRLGHHVEHQRDLLDMIIARLKSGGDYQTKLLY</sequence>
<name>A0A812P4V7_9DINO</name>
<comment type="caution">
    <text evidence="2">The sequence shown here is derived from an EMBL/GenBank/DDBJ whole genome shotgun (WGS) entry which is preliminary data.</text>
</comment>